<evidence type="ECO:0000313" key="2">
    <source>
        <dbReference type="Proteomes" id="UP000187059"/>
    </source>
</evidence>
<protein>
    <submittedName>
        <fullName evidence="1">Uncharacterized protein</fullName>
    </submittedName>
</protein>
<dbReference type="Proteomes" id="UP000187059">
    <property type="component" value="Plasmid pPABY1"/>
</dbReference>
<dbReference type="SUPFAM" id="SSF54909">
    <property type="entry name" value="Dimeric alpha+beta barrel"/>
    <property type="match status" value="1"/>
</dbReference>
<keyword evidence="2" id="KW-1185">Reference proteome</keyword>
<geneLocation type="plasmid" evidence="2">
    <name>ppaby1</name>
</geneLocation>
<organism evidence="1 2">
    <name type="scientific">Salipiger abyssi</name>
    <dbReference type="NCBI Taxonomy" id="1250539"/>
    <lineage>
        <taxon>Bacteria</taxon>
        <taxon>Pseudomonadati</taxon>
        <taxon>Pseudomonadota</taxon>
        <taxon>Alphaproteobacteria</taxon>
        <taxon>Rhodobacterales</taxon>
        <taxon>Roseobacteraceae</taxon>
        <taxon>Salipiger</taxon>
    </lineage>
</organism>
<dbReference type="RefSeq" id="WP_076694619.1">
    <property type="nucleotide sequence ID" value="NZ_CP015091.1"/>
</dbReference>
<proteinExistence type="predicted"/>
<reference evidence="1 2" key="1">
    <citation type="submission" date="2016-04" db="EMBL/GenBank/DDBJ databases">
        <title>Deep-sea bacteria in the southern Pacific.</title>
        <authorList>
            <person name="Tang K."/>
        </authorList>
    </citation>
    <scope>NUCLEOTIDE SEQUENCE [LARGE SCALE GENOMIC DNA]</scope>
    <source>
        <strain evidence="1 2">JLT2014</strain>
        <plasmid evidence="2">ppaby1</plasmid>
    </source>
</reference>
<accession>A0A1P8UMN5</accession>
<dbReference type="KEGG" id="paby:Ga0080574_TMP332"/>
<name>A0A1P8UMN5_9RHOB</name>
<dbReference type="EMBL" id="CP015091">
    <property type="protein sequence ID" value="APZ50666.1"/>
    <property type="molecule type" value="Genomic_DNA"/>
</dbReference>
<sequence>MSAILFVKLRPAPDWEARFKTWCETEHIPDRMAVPGFLGAQRYHSVDDYGCLVLYEMADLDALRTPEFERLMVEPSDETKWMIRHLTTVSRFLGTEIGQMGEPDPAAKYLHCEAHDVAEGDSDVFAEWLSEERLPQMADSVGWSGARQYRLKASDPGRHTRLVIHYATGPKAPLMSGSGEGSPWRGSVLQMSFSRFGEAFRAERSRRRRMRGAS</sequence>
<evidence type="ECO:0000313" key="1">
    <source>
        <dbReference type="EMBL" id="APZ50666.1"/>
    </source>
</evidence>
<keyword evidence="1" id="KW-0614">Plasmid</keyword>
<dbReference type="InterPro" id="IPR011008">
    <property type="entry name" value="Dimeric_a/b-barrel"/>
</dbReference>
<dbReference type="OrthoDB" id="3034735at2"/>
<gene>
    <name evidence="1" type="ORF">Ga0080574_TMP332</name>
</gene>
<dbReference type="AlphaFoldDB" id="A0A1P8UMN5"/>